<organism evidence="2 3">
    <name type="scientific">Peltaster fructicola</name>
    <dbReference type="NCBI Taxonomy" id="286661"/>
    <lineage>
        <taxon>Eukaryota</taxon>
        <taxon>Fungi</taxon>
        <taxon>Dikarya</taxon>
        <taxon>Ascomycota</taxon>
        <taxon>Pezizomycotina</taxon>
        <taxon>Dothideomycetes</taxon>
        <taxon>Dothideomycetes incertae sedis</taxon>
        <taxon>Peltaster</taxon>
    </lineage>
</organism>
<evidence type="ECO:0000256" key="1">
    <source>
        <dbReference type="SAM" id="SignalP"/>
    </source>
</evidence>
<dbReference type="OrthoDB" id="3937708at2759"/>
<sequence>MIVQRITFVLACITPLVLCVCESYGIDFQNGGTYFQNSLSTDPFTALEEFEGCQNDTAHNVFVDPQGDQSECSETALTPDDVPQLITCSQWPKNQLYTGEWSLIVVSNNGNGDPIAYQRDFSLIVGPQQTLTAATPTITGGSAGTTTIIPPPASTVITKGILEFTDSVRLTVTASTTTVVPASCSTTPTSSIKDPLASLIPSVLGELNAVASSVINGGRKRSEPTPLPALAKFKRELLEGRTVNEETKAAFVEARRAALKLAKRAPDAPTITVTPQPVYVTSTVTAESTTVTQTLYVLFHITTISTTVTTT</sequence>
<dbReference type="EMBL" id="CP051139">
    <property type="protein sequence ID" value="QIW96493.1"/>
    <property type="molecule type" value="Genomic_DNA"/>
</dbReference>
<proteinExistence type="predicted"/>
<evidence type="ECO:0000313" key="3">
    <source>
        <dbReference type="Proteomes" id="UP000503462"/>
    </source>
</evidence>
<keyword evidence="3" id="KW-1185">Reference proteome</keyword>
<accession>A0A6H0XP42</accession>
<feature type="chain" id="PRO_5026338854" evidence="1">
    <location>
        <begin position="20"/>
        <end position="311"/>
    </location>
</feature>
<feature type="signal peptide" evidence="1">
    <location>
        <begin position="1"/>
        <end position="19"/>
    </location>
</feature>
<evidence type="ECO:0000313" key="2">
    <source>
        <dbReference type="EMBL" id="QIW96493.1"/>
    </source>
</evidence>
<gene>
    <name evidence="2" type="ORF">AMS68_002011</name>
</gene>
<reference evidence="2 3" key="1">
    <citation type="journal article" date="2016" name="Sci. Rep.">
        <title>Peltaster fructicola genome reveals evolution from an invasive phytopathogen to an ectophytic parasite.</title>
        <authorList>
            <person name="Xu C."/>
            <person name="Chen H."/>
            <person name="Gleason M.L."/>
            <person name="Xu J.R."/>
            <person name="Liu H."/>
            <person name="Zhang R."/>
            <person name="Sun G."/>
        </authorList>
    </citation>
    <scope>NUCLEOTIDE SEQUENCE [LARGE SCALE GENOMIC DNA]</scope>
    <source>
        <strain evidence="2 3">LNHT1506</strain>
    </source>
</reference>
<dbReference type="AlphaFoldDB" id="A0A6H0XP42"/>
<keyword evidence="1" id="KW-0732">Signal</keyword>
<name>A0A6H0XP42_9PEZI</name>
<protein>
    <submittedName>
        <fullName evidence="2">Uncharacterized protein</fullName>
    </submittedName>
</protein>
<dbReference type="Proteomes" id="UP000503462">
    <property type="component" value="Chromosome 1"/>
</dbReference>